<dbReference type="GO" id="GO:0007017">
    <property type="term" value="P:microtubule-based process"/>
    <property type="evidence" value="ECO:0007669"/>
    <property type="project" value="InterPro"/>
</dbReference>
<reference evidence="7" key="1">
    <citation type="submission" date="2025-08" db="UniProtKB">
        <authorList>
            <consortium name="RefSeq"/>
        </authorList>
    </citation>
    <scope>IDENTIFICATION</scope>
    <source>
        <tissue evidence="7">Whole body</tissue>
    </source>
</reference>
<evidence type="ECO:0000256" key="1">
    <source>
        <dbReference type="ARBA" id="ARBA00004496"/>
    </source>
</evidence>
<keyword evidence="5" id="KW-0175">Coiled coil</keyword>
<keyword evidence="6" id="KW-1185">Reference proteome</keyword>
<sequence length="404" mass="45541">MAVDSKYAHLKGIAYDQPDVYETFDLPEDDQQLDYAEEDNEDISRIKVEPTEAFKRFKDEVLSSENIDFSDKLGRSLKTGYKSNEHWELAAHGKKETPLEKYYRLKLETEELVQEINSLQENKNDLDEQSCANIGSQVQSVLLKLSTLNVEKSLEQQLGMLGASDIDNLQKYIETVTELLKKQPDINDKSQVTKENVSQALNFQALIRPNRAQLDQVSQISRLEERLRKLEGTVGSGALSLKRLGICENGGLIEAVRLLLGQLSVLDSSQLDAVDTRVSNLLPKLEQTAAKLDGQDNEKDKKINELYETVLKAKKEAHLLPDVLQRMVALESLHQKVGKLVVTISNLNAQHAENYQNIEKNGAFLKTIESHINENMIKINSNLQSLNTRVEVVAEKLKKSGDKS</sequence>
<evidence type="ECO:0000256" key="2">
    <source>
        <dbReference type="ARBA" id="ARBA00006176"/>
    </source>
</evidence>
<dbReference type="Pfam" id="PF04912">
    <property type="entry name" value="Dynamitin"/>
    <property type="match status" value="1"/>
</dbReference>
<dbReference type="GO" id="GO:0005869">
    <property type="term" value="C:dynactin complex"/>
    <property type="evidence" value="ECO:0007669"/>
    <property type="project" value="InterPro"/>
</dbReference>
<proteinExistence type="inferred from homology"/>
<organism evidence="6 7">
    <name type="scientific">Sipha flava</name>
    <name type="common">yellow sugarcane aphid</name>
    <dbReference type="NCBI Taxonomy" id="143950"/>
    <lineage>
        <taxon>Eukaryota</taxon>
        <taxon>Metazoa</taxon>
        <taxon>Ecdysozoa</taxon>
        <taxon>Arthropoda</taxon>
        <taxon>Hexapoda</taxon>
        <taxon>Insecta</taxon>
        <taxon>Pterygota</taxon>
        <taxon>Neoptera</taxon>
        <taxon>Paraneoptera</taxon>
        <taxon>Hemiptera</taxon>
        <taxon>Sternorrhyncha</taxon>
        <taxon>Aphidomorpha</taxon>
        <taxon>Aphidoidea</taxon>
        <taxon>Aphididae</taxon>
        <taxon>Sipha</taxon>
    </lineage>
</organism>
<dbReference type="OrthoDB" id="4977at2759"/>
<keyword evidence="3" id="KW-0963">Cytoplasm</keyword>
<dbReference type="Proteomes" id="UP000694846">
    <property type="component" value="Unplaced"/>
</dbReference>
<dbReference type="GO" id="GO:0030286">
    <property type="term" value="C:dynein complex"/>
    <property type="evidence" value="ECO:0007669"/>
    <property type="project" value="UniProtKB-KW"/>
</dbReference>
<keyword evidence="4" id="KW-0243">Dynein</keyword>
<name>A0A8B8FK97_9HEMI</name>
<dbReference type="GO" id="GO:0005737">
    <property type="term" value="C:cytoplasm"/>
    <property type="evidence" value="ECO:0007669"/>
    <property type="project" value="UniProtKB-SubCell"/>
</dbReference>
<dbReference type="CTD" id="44086"/>
<dbReference type="InterPro" id="IPR028133">
    <property type="entry name" value="Dynamitin"/>
</dbReference>
<feature type="coiled-coil region" evidence="5">
    <location>
        <begin position="102"/>
        <end position="129"/>
    </location>
</feature>
<accession>A0A8B8FK97</accession>
<dbReference type="RefSeq" id="XP_025411334.1">
    <property type="nucleotide sequence ID" value="XM_025555549.1"/>
</dbReference>
<comment type="subcellular location">
    <subcellularLocation>
        <location evidence="1">Cytoplasm</location>
    </subcellularLocation>
</comment>
<evidence type="ECO:0000313" key="6">
    <source>
        <dbReference type="Proteomes" id="UP000694846"/>
    </source>
</evidence>
<evidence type="ECO:0000256" key="5">
    <source>
        <dbReference type="SAM" id="Coils"/>
    </source>
</evidence>
<dbReference type="PANTHER" id="PTHR15346">
    <property type="entry name" value="DYNACTIN SUBUNIT"/>
    <property type="match status" value="1"/>
</dbReference>
<evidence type="ECO:0000256" key="3">
    <source>
        <dbReference type="ARBA" id="ARBA00022490"/>
    </source>
</evidence>
<comment type="similarity">
    <text evidence="2">Belongs to the dynactin subunit 2 family.</text>
</comment>
<evidence type="ECO:0000313" key="7">
    <source>
        <dbReference type="RefSeq" id="XP_025411334.1"/>
    </source>
</evidence>
<dbReference type="AlphaFoldDB" id="A0A8B8FK97"/>
<gene>
    <name evidence="7" type="primary">LOC112684181</name>
</gene>
<evidence type="ECO:0000256" key="4">
    <source>
        <dbReference type="ARBA" id="ARBA00023017"/>
    </source>
</evidence>
<protein>
    <submittedName>
        <fullName evidence="7">Dynactin subunit 2 isoform X1</fullName>
    </submittedName>
</protein>
<dbReference type="GeneID" id="112684181"/>